<evidence type="ECO:0000313" key="2">
    <source>
        <dbReference type="Ensembl" id="ENSOSIP00000008850.1"/>
    </source>
</evidence>
<dbReference type="GeneTree" id="ENSGT01120000271821"/>
<name>A0A8C7X6T5_9TELE</name>
<proteinExistence type="predicted"/>
<dbReference type="PROSITE" id="PS50878">
    <property type="entry name" value="RT_POL"/>
    <property type="match status" value="1"/>
</dbReference>
<protein>
    <recommendedName>
        <fullName evidence="1">Reverse transcriptase domain-containing protein</fullName>
    </recommendedName>
</protein>
<dbReference type="Proteomes" id="UP000694383">
    <property type="component" value="Unplaced"/>
</dbReference>
<dbReference type="GO" id="GO:0008168">
    <property type="term" value="F:methyltransferase activity"/>
    <property type="evidence" value="ECO:0007669"/>
    <property type="project" value="InterPro"/>
</dbReference>
<dbReference type="Pfam" id="PF09004">
    <property type="entry name" value="ALKBH8_N"/>
    <property type="match status" value="1"/>
</dbReference>
<dbReference type="GO" id="GO:0016706">
    <property type="term" value="F:2-oxoglutarate-dependent dioxygenase activity"/>
    <property type="evidence" value="ECO:0007669"/>
    <property type="project" value="InterPro"/>
</dbReference>
<reference evidence="2" key="2">
    <citation type="submission" date="2025-09" db="UniProtKB">
        <authorList>
            <consortium name="Ensembl"/>
        </authorList>
    </citation>
    <scope>IDENTIFICATION</scope>
</reference>
<dbReference type="Ensembl" id="ENSOSIT00000009429.1">
    <property type="protein sequence ID" value="ENSOSIP00000008850.1"/>
    <property type="gene ID" value="ENSOSIG00000005650.1"/>
</dbReference>
<accession>A0A8C7X6T5</accession>
<reference evidence="2" key="1">
    <citation type="submission" date="2025-08" db="UniProtKB">
        <authorList>
            <consortium name="Ensembl"/>
        </authorList>
    </citation>
    <scope>IDENTIFICATION</scope>
</reference>
<dbReference type="InterPro" id="IPR000477">
    <property type="entry name" value="RT_dom"/>
</dbReference>
<dbReference type="InterPro" id="IPR015095">
    <property type="entry name" value="AlkB_hom8_N"/>
</dbReference>
<feature type="domain" description="Reverse transcriptase" evidence="1">
    <location>
        <begin position="1"/>
        <end position="126"/>
    </location>
</feature>
<evidence type="ECO:0000259" key="1">
    <source>
        <dbReference type="PROSITE" id="PS50878"/>
    </source>
</evidence>
<keyword evidence="3" id="KW-1185">Reference proteome</keyword>
<dbReference type="AlphaFoldDB" id="A0A8C7X6T5"/>
<sequence>MCLDKGLPHFRGPHLSPTHTLSTGAPRGCVLSPLLYSLYTHDCSRQHDSNLIVKFADDTTVVGLISKGDEAADREGVLKLAAWCSDKKTKEIMVDFRRHSIDPAPLYINGEREERVHTFRFLGVVFSNISWTENITDVIKKAQQRLHFLRVLRKNNLDPSLLTTFYRTSIESLQTYCITVWYGSCTMADRERLQRVDKAAQRIIGSPLPSLLAIYSSCCLSRAGKIIKDSFHPGCRLFDLLPSGRRYRCIRSRTALKTVFPQSHNHPELPHALTLTAPPPCLPFFTMCISSSCQSPSHYVQYCAI</sequence>
<evidence type="ECO:0000313" key="3">
    <source>
        <dbReference type="Proteomes" id="UP000694383"/>
    </source>
</evidence>
<organism evidence="2 3">
    <name type="scientific">Oryzias sinensis</name>
    <name type="common">Chinese medaka</name>
    <dbReference type="NCBI Taxonomy" id="183150"/>
    <lineage>
        <taxon>Eukaryota</taxon>
        <taxon>Metazoa</taxon>
        <taxon>Chordata</taxon>
        <taxon>Craniata</taxon>
        <taxon>Vertebrata</taxon>
        <taxon>Euteleostomi</taxon>
        <taxon>Actinopterygii</taxon>
        <taxon>Neopterygii</taxon>
        <taxon>Teleostei</taxon>
        <taxon>Neoteleostei</taxon>
        <taxon>Acanthomorphata</taxon>
        <taxon>Ovalentaria</taxon>
        <taxon>Atherinomorphae</taxon>
        <taxon>Beloniformes</taxon>
        <taxon>Adrianichthyidae</taxon>
        <taxon>Oryziinae</taxon>
        <taxon>Oryzias</taxon>
    </lineage>
</organism>
<dbReference type="PANTHER" id="PTHR33332">
    <property type="entry name" value="REVERSE TRANSCRIPTASE DOMAIN-CONTAINING PROTEIN"/>
    <property type="match status" value="1"/>
</dbReference>